<name>A0ACB8EBT5_9SAUR</name>
<gene>
    <name evidence="1" type="ORF">K3G42_012671</name>
</gene>
<reference evidence="1" key="1">
    <citation type="submission" date="2021-08" db="EMBL/GenBank/DDBJ databases">
        <title>The first chromosome-level gecko genome reveals the dynamic sex chromosomes of Neotropical dwarf geckos (Sphaerodactylidae: Sphaerodactylus).</title>
        <authorList>
            <person name="Pinto B.J."/>
            <person name="Keating S.E."/>
            <person name="Gamble T."/>
        </authorList>
    </citation>
    <scope>NUCLEOTIDE SEQUENCE</scope>
    <source>
        <strain evidence="1">TG3544</strain>
    </source>
</reference>
<dbReference type="EMBL" id="CM037627">
    <property type="protein sequence ID" value="KAH7989668.1"/>
    <property type="molecule type" value="Genomic_DNA"/>
</dbReference>
<organism evidence="1 2">
    <name type="scientific">Sphaerodactylus townsendi</name>
    <dbReference type="NCBI Taxonomy" id="933632"/>
    <lineage>
        <taxon>Eukaryota</taxon>
        <taxon>Metazoa</taxon>
        <taxon>Chordata</taxon>
        <taxon>Craniata</taxon>
        <taxon>Vertebrata</taxon>
        <taxon>Euteleostomi</taxon>
        <taxon>Lepidosauria</taxon>
        <taxon>Squamata</taxon>
        <taxon>Bifurcata</taxon>
        <taxon>Gekkota</taxon>
        <taxon>Sphaerodactylidae</taxon>
        <taxon>Sphaerodactylus</taxon>
    </lineage>
</organism>
<protein>
    <submittedName>
        <fullName evidence="1">Uncharacterized protein</fullName>
    </submittedName>
</protein>
<comment type="caution">
    <text evidence="1">The sequence shown here is derived from an EMBL/GenBank/DDBJ whole genome shotgun (WGS) entry which is preliminary data.</text>
</comment>
<accession>A0ACB8EBT5</accession>
<dbReference type="Proteomes" id="UP000827872">
    <property type="component" value="Linkage Group LG14"/>
</dbReference>
<proteinExistence type="predicted"/>
<sequence length="440" mass="49445">MQGKSRLVLLGMHLHAHVLKLRWFSPHLSGTIMSSANFSSMEEISLDDVDKSSMEYKMLMVYVQRRLPASKYGQLLEREAKGQEGSSPIRLEGPEATPVERGKAPQDLPPGDSKCPSRKKSQKKKRRSNLKRLFLPSCLRGQPGEDPRKSEVNGKQPPPFRGQGDSGITRVADKLAELVDHSRFNAGGIEFRGLDRTVSLEEDGRTASKMACQGPEDDGKDHEEKIIDTIVALLRKSGDELEAQMQKDKTFCSSFWDLMSYSFFRRIANQFLKEIPVDPVRDSEDHVQSTRAAYVMEVTTRLTAVDNHPMNLVLGFGTKYLRENFKPWVCSHGGWTKFCMQEHIYREECLEERVSQVQLITCTLVNKLGSGQEQTASCSLDFGQKVDGKGKNPFSTAFAPRQDVRSPCQTHCGSREGGEHGKQRKAIGLEAVISNRRRQA</sequence>
<evidence type="ECO:0000313" key="2">
    <source>
        <dbReference type="Proteomes" id="UP000827872"/>
    </source>
</evidence>
<evidence type="ECO:0000313" key="1">
    <source>
        <dbReference type="EMBL" id="KAH7989668.1"/>
    </source>
</evidence>
<keyword evidence="2" id="KW-1185">Reference proteome</keyword>